<evidence type="ECO:0000256" key="8">
    <source>
        <dbReference type="ARBA" id="ARBA00023170"/>
    </source>
</evidence>
<feature type="transmembrane region" description="Helical" evidence="10">
    <location>
        <begin position="36"/>
        <end position="57"/>
    </location>
</feature>
<dbReference type="GO" id="GO:0005549">
    <property type="term" value="F:odorant binding"/>
    <property type="evidence" value="ECO:0007669"/>
    <property type="project" value="InterPro"/>
</dbReference>
<dbReference type="GO" id="GO:0050911">
    <property type="term" value="P:detection of chemical stimulus involved in sensory perception of smell"/>
    <property type="evidence" value="ECO:0000318"/>
    <property type="project" value="GO_Central"/>
</dbReference>
<dbReference type="PhylomeDB" id="D6WBE1"/>
<dbReference type="PANTHER" id="PTHR21137:SF35">
    <property type="entry name" value="ODORANT RECEPTOR 19A-RELATED"/>
    <property type="match status" value="1"/>
</dbReference>
<dbReference type="PANTHER" id="PTHR21137">
    <property type="entry name" value="ODORANT RECEPTOR"/>
    <property type="match status" value="1"/>
</dbReference>
<keyword evidence="5 10" id="KW-0552">Olfaction</keyword>
<keyword evidence="3 10" id="KW-0716">Sensory transduction</keyword>
<keyword evidence="9 10" id="KW-0807">Transducer</keyword>
<evidence type="ECO:0000313" key="11">
    <source>
        <dbReference type="EMBL" id="EEZ99303.1"/>
    </source>
</evidence>
<feature type="transmembrane region" description="Helical" evidence="10">
    <location>
        <begin position="126"/>
        <end position="149"/>
    </location>
</feature>
<evidence type="ECO:0000256" key="10">
    <source>
        <dbReference type="RuleBase" id="RU351113"/>
    </source>
</evidence>
<evidence type="ECO:0000256" key="7">
    <source>
        <dbReference type="ARBA" id="ARBA00023136"/>
    </source>
</evidence>
<dbReference type="Pfam" id="PF02949">
    <property type="entry name" value="7tm_6"/>
    <property type="match status" value="1"/>
</dbReference>
<evidence type="ECO:0000256" key="5">
    <source>
        <dbReference type="ARBA" id="ARBA00022725"/>
    </source>
</evidence>
<evidence type="ECO:0000256" key="9">
    <source>
        <dbReference type="ARBA" id="ARBA00023224"/>
    </source>
</evidence>
<dbReference type="Proteomes" id="UP000007266">
    <property type="component" value="Linkage group 2"/>
</dbReference>
<dbReference type="OrthoDB" id="8196465at2759"/>
<reference evidence="11 12" key="1">
    <citation type="journal article" date="2008" name="Nature">
        <title>The genome of the model beetle and pest Tribolium castaneum.</title>
        <authorList>
            <consortium name="Tribolium Genome Sequencing Consortium"/>
            <person name="Richards S."/>
            <person name="Gibbs R.A."/>
            <person name="Weinstock G.M."/>
            <person name="Brown S.J."/>
            <person name="Denell R."/>
            <person name="Beeman R.W."/>
            <person name="Gibbs R."/>
            <person name="Beeman R.W."/>
            <person name="Brown S.J."/>
            <person name="Bucher G."/>
            <person name="Friedrich M."/>
            <person name="Grimmelikhuijzen C.J."/>
            <person name="Klingler M."/>
            <person name="Lorenzen M."/>
            <person name="Richards S."/>
            <person name="Roth S."/>
            <person name="Schroder R."/>
            <person name="Tautz D."/>
            <person name="Zdobnov E.M."/>
            <person name="Muzny D."/>
            <person name="Gibbs R.A."/>
            <person name="Weinstock G.M."/>
            <person name="Attaway T."/>
            <person name="Bell S."/>
            <person name="Buhay C.J."/>
            <person name="Chandrabose M.N."/>
            <person name="Chavez D."/>
            <person name="Clerk-Blankenburg K.P."/>
            <person name="Cree A."/>
            <person name="Dao M."/>
            <person name="Davis C."/>
            <person name="Chacko J."/>
            <person name="Dinh H."/>
            <person name="Dugan-Rocha S."/>
            <person name="Fowler G."/>
            <person name="Garner T.T."/>
            <person name="Garnes J."/>
            <person name="Gnirke A."/>
            <person name="Hawes A."/>
            <person name="Hernandez J."/>
            <person name="Hines S."/>
            <person name="Holder M."/>
            <person name="Hume J."/>
            <person name="Jhangiani S.N."/>
            <person name="Joshi V."/>
            <person name="Khan Z.M."/>
            <person name="Jackson L."/>
            <person name="Kovar C."/>
            <person name="Kowis A."/>
            <person name="Lee S."/>
            <person name="Lewis L.R."/>
            <person name="Margolis J."/>
            <person name="Morgan M."/>
            <person name="Nazareth L.V."/>
            <person name="Nguyen N."/>
            <person name="Okwuonu G."/>
            <person name="Parker D."/>
            <person name="Richards S."/>
            <person name="Ruiz S.J."/>
            <person name="Santibanez J."/>
            <person name="Savard J."/>
            <person name="Scherer S.E."/>
            <person name="Schneider B."/>
            <person name="Sodergren E."/>
            <person name="Tautz D."/>
            <person name="Vattahil S."/>
            <person name="Villasana D."/>
            <person name="White C.S."/>
            <person name="Wright R."/>
            <person name="Park Y."/>
            <person name="Beeman R.W."/>
            <person name="Lord J."/>
            <person name="Oppert B."/>
            <person name="Lorenzen M."/>
            <person name="Brown S."/>
            <person name="Wang L."/>
            <person name="Savard J."/>
            <person name="Tautz D."/>
            <person name="Richards S."/>
            <person name="Weinstock G."/>
            <person name="Gibbs R.A."/>
            <person name="Liu Y."/>
            <person name="Worley K."/>
            <person name="Weinstock G."/>
            <person name="Elsik C.G."/>
            <person name="Reese J.T."/>
            <person name="Elhaik E."/>
            <person name="Landan G."/>
            <person name="Graur D."/>
            <person name="Arensburger P."/>
            <person name="Atkinson P."/>
            <person name="Beeman R.W."/>
            <person name="Beidler J."/>
            <person name="Brown S.J."/>
            <person name="Demuth J.P."/>
            <person name="Drury D.W."/>
            <person name="Du Y.Z."/>
            <person name="Fujiwara H."/>
            <person name="Lorenzen M."/>
            <person name="Maselli V."/>
            <person name="Osanai M."/>
            <person name="Park Y."/>
            <person name="Robertson H.M."/>
            <person name="Tu Z."/>
            <person name="Wang J.J."/>
            <person name="Wang S."/>
            <person name="Richards S."/>
            <person name="Song H."/>
            <person name="Zhang L."/>
            <person name="Sodergren E."/>
            <person name="Werner D."/>
            <person name="Stanke M."/>
            <person name="Morgenstern B."/>
            <person name="Solovyev V."/>
            <person name="Kosarev P."/>
            <person name="Brown G."/>
            <person name="Chen H.C."/>
            <person name="Ermolaeva O."/>
            <person name="Hlavina W."/>
            <person name="Kapustin Y."/>
            <person name="Kiryutin B."/>
            <person name="Kitts P."/>
            <person name="Maglott D."/>
            <person name="Pruitt K."/>
            <person name="Sapojnikov V."/>
            <person name="Souvorov A."/>
            <person name="Mackey A.J."/>
            <person name="Waterhouse R.M."/>
            <person name="Wyder S."/>
            <person name="Zdobnov E.M."/>
            <person name="Zdobnov E.M."/>
            <person name="Wyder S."/>
            <person name="Kriventseva E.V."/>
            <person name="Kadowaki T."/>
            <person name="Bork P."/>
            <person name="Aranda M."/>
            <person name="Bao R."/>
            <person name="Beermann A."/>
            <person name="Berns N."/>
            <person name="Bolognesi R."/>
            <person name="Bonneton F."/>
            <person name="Bopp D."/>
            <person name="Brown S.J."/>
            <person name="Bucher G."/>
            <person name="Butts T."/>
            <person name="Chaumot A."/>
            <person name="Denell R.E."/>
            <person name="Ferrier D.E."/>
            <person name="Friedrich M."/>
            <person name="Gordon C.M."/>
            <person name="Jindra M."/>
            <person name="Klingler M."/>
            <person name="Lan Q."/>
            <person name="Lattorff H.M."/>
            <person name="Laudet V."/>
            <person name="von Levetsow C."/>
            <person name="Liu Z."/>
            <person name="Lutz R."/>
            <person name="Lynch J.A."/>
            <person name="da Fonseca R.N."/>
            <person name="Posnien N."/>
            <person name="Reuter R."/>
            <person name="Roth S."/>
            <person name="Savard J."/>
            <person name="Schinko J.B."/>
            <person name="Schmitt C."/>
            <person name="Schoppmeier M."/>
            <person name="Schroder R."/>
            <person name="Shippy T.D."/>
            <person name="Simonnet F."/>
            <person name="Marques-Souza H."/>
            <person name="Tautz D."/>
            <person name="Tomoyasu Y."/>
            <person name="Trauner J."/>
            <person name="Van der Zee M."/>
            <person name="Vervoort M."/>
            <person name="Wittkopp N."/>
            <person name="Wimmer E.A."/>
            <person name="Yang X."/>
            <person name="Jones A.K."/>
            <person name="Sattelle D.B."/>
            <person name="Ebert P.R."/>
            <person name="Nelson D."/>
            <person name="Scott J.G."/>
            <person name="Beeman R.W."/>
            <person name="Muthukrishnan S."/>
            <person name="Kramer K.J."/>
            <person name="Arakane Y."/>
            <person name="Beeman R.W."/>
            <person name="Zhu Q."/>
            <person name="Hogenkamp D."/>
            <person name="Dixit R."/>
            <person name="Oppert B."/>
            <person name="Jiang H."/>
            <person name="Zou Z."/>
            <person name="Marshall J."/>
            <person name="Elpidina E."/>
            <person name="Vinokurov K."/>
            <person name="Oppert C."/>
            <person name="Zou Z."/>
            <person name="Evans J."/>
            <person name="Lu Z."/>
            <person name="Zhao P."/>
            <person name="Sumathipala N."/>
            <person name="Altincicek B."/>
            <person name="Vilcinskas A."/>
            <person name="Williams M."/>
            <person name="Hultmark D."/>
            <person name="Hetru C."/>
            <person name="Jiang H."/>
            <person name="Grimmelikhuijzen C.J."/>
            <person name="Hauser F."/>
            <person name="Cazzamali G."/>
            <person name="Williamson M."/>
            <person name="Park Y."/>
            <person name="Li B."/>
            <person name="Tanaka Y."/>
            <person name="Predel R."/>
            <person name="Neupert S."/>
            <person name="Schachtner J."/>
            <person name="Verleyen P."/>
            <person name="Raible F."/>
            <person name="Bork P."/>
            <person name="Friedrich M."/>
            <person name="Walden K.K."/>
            <person name="Robertson H.M."/>
            <person name="Angeli S."/>
            <person name="Foret S."/>
            <person name="Bucher G."/>
            <person name="Schuetz S."/>
            <person name="Maleszka R."/>
            <person name="Wimmer E.A."/>
            <person name="Beeman R.W."/>
            <person name="Lorenzen M."/>
            <person name="Tomoyasu Y."/>
            <person name="Miller S.C."/>
            <person name="Grossmann D."/>
            <person name="Bucher G."/>
        </authorList>
    </citation>
    <scope>NUCLEOTIDE SEQUENCE [LARGE SCALE GENOMIC DNA]</scope>
    <source>
        <strain evidence="11 12">Georgia GA2</strain>
    </source>
</reference>
<dbReference type="InterPro" id="IPR004117">
    <property type="entry name" value="7tm6_olfct_rcpt"/>
</dbReference>
<dbReference type="GeneID" id="107399260"/>
<evidence type="ECO:0000256" key="3">
    <source>
        <dbReference type="ARBA" id="ARBA00022606"/>
    </source>
</evidence>
<name>D6WBE1_TRICA</name>
<reference evidence="11 12" key="2">
    <citation type="journal article" date="2010" name="Nucleic Acids Res.">
        <title>BeetleBase in 2010: revisions to provide comprehensive genomic information for Tribolium castaneum.</title>
        <authorList>
            <person name="Kim H.S."/>
            <person name="Murphy T."/>
            <person name="Xia J."/>
            <person name="Caragea D."/>
            <person name="Park Y."/>
            <person name="Beeman R.W."/>
            <person name="Lorenzen M.D."/>
            <person name="Butcher S."/>
            <person name="Manak J.R."/>
            <person name="Brown S.J."/>
        </authorList>
    </citation>
    <scope>GENOME REANNOTATION</scope>
    <source>
        <strain evidence="11 12">Georgia GA2</strain>
    </source>
</reference>
<protein>
    <recommendedName>
        <fullName evidence="10">Odorant receptor</fullName>
    </recommendedName>
</protein>
<keyword evidence="4 10" id="KW-0812">Transmembrane</keyword>
<gene>
    <name evidence="11" type="primary">Or49</name>
    <name evidence="11" type="synonym">GLEAN_01273</name>
    <name evidence="11" type="ORF">TcasGA2_TC001273</name>
</gene>
<organism evidence="11 12">
    <name type="scientific">Tribolium castaneum</name>
    <name type="common">Red flour beetle</name>
    <dbReference type="NCBI Taxonomy" id="7070"/>
    <lineage>
        <taxon>Eukaryota</taxon>
        <taxon>Metazoa</taxon>
        <taxon>Ecdysozoa</taxon>
        <taxon>Arthropoda</taxon>
        <taxon>Hexapoda</taxon>
        <taxon>Insecta</taxon>
        <taxon>Pterygota</taxon>
        <taxon>Neoptera</taxon>
        <taxon>Endopterygota</taxon>
        <taxon>Coleoptera</taxon>
        <taxon>Polyphaga</taxon>
        <taxon>Cucujiformia</taxon>
        <taxon>Tenebrionidae</taxon>
        <taxon>Tenebrionidae incertae sedis</taxon>
        <taxon>Tribolium</taxon>
    </lineage>
</organism>
<feature type="transmembrane region" description="Helical" evidence="10">
    <location>
        <begin position="261"/>
        <end position="282"/>
    </location>
</feature>
<evidence type="ECO:0000256" key="6">
    <source>
        <dbReference type="ARBA" id="ARBA00022989"/>
    </source>
</evidence>
<dbReference type="GO" id="GO:0005886">
    <property type="term" value="C:plasma membrane"/>
    <property type="evidence" value="ECO:0000318"/>
    <property type="project" value="GO_Central"/>
</dbReference>
<dbReference type="AlphaFoldDB" id="D6WBE1"/>
<proteinExistence type="inferred from homology"/>
<dbReference type="HOGENOM" id="CLU_033399_6_0_1"/>
<dbReference type="EMBL" id="KQ971312">
    <property type="protein sequence ID" value="EEZ99303.1"/>
    <property type="molecule type" value="Genomic_DNA"/>
</dbReference>
<keyword evidence="7 10" id="KW-0472">Membrane</keyword>
<keyword evidence="2" id="KW-1003">Cell membrane</keyword>
<accession>D6WBE1</accession>
<comment type="caution">
    <text evidence="10">Lacks conserved residue(s) required for the propagation of feature annotation.</text>
</comment>
<dbReference type="eggNOG" id="ENOG502SVJW">
    <property type="taxonomic scope" value="Eukaryota"/>
</dbReference>
<evidence type="ECO:0000256" key="2">
    <source>
        <dbReference type="ARBA" id="ARBA00022475"/>
    </source>
</evidence>
<evidence type="ECO:0000313" key="12">
    <source>
        <dbReference type="Proteomes" id="UP000007266"/>
    </source>
</evidence>
<dbReference type="GO" id="GO:0007165">
    <property type="term" value="P:signal transduction"/>
    <property type="evidence" value="ECO:0007669"/>
    <property type="project" value="UniProtKB-KW"/>
</dbReference>
<keyword evidence="6 10" id="KW-1133">Transmembrane helix</keyword>
<keyword evidence="12" id="KW-1185">Reference proteome</keyword>
<comment type="subcellular location">
    <subcellularLocation>
        <location evidence="1 10">Cell membrane</location>
        <topology evidence="1 10">Multi-pass membrane protein</topology>
    </subcellularLocation>
</comment>
<evidence type="ECO:0000256" key="4">
    <source>
        <dbReference type="ARBA" id="ARBA00022692"/>
    </source>
</evidence>
<dbReference type="KEGG" id="tca:107399260"/>
<sequence length="391" mass="45975">MVVEKINLREPFENVTRLLKILGCWYFPNESLVYKMYKNFALITCCMYTVTSIIYSFKYMSIDYDKAYESLEIGVGTAEGVLKGIIFRMKFQKITESWQQIQQPEFQPRNEKQKMLLRRYIYVTKFLFKVYFFVVYIVCVTGLIVSSLLRHKDLPTDHWLPFDYRKPFLHQYIYLHLTAGLYLNSLTNCAVDSCFYLSLLHITAQCDVLADTLKNIHDLDKLNAKNAPERENKDQVMNKILVECMKHFNLIKKFTNQITDCFKEILTLQFVPTVAMICMGMYKISTLQASSSQFWFFVCTDLGATTQIFIYCFVGNLVTTTSEKLFYATFKSQWYNASQKFKKNLLTFMMAVQHPIIFYGWDVFAINYETFKSIMRTSWSICVALKSTQDL</sequence>
<dbReference type="GO" id="GO:0004984">
    <property type="term" value="F:olfactory receptor activity"/>
    <property type="evidence" value="ECO:0000318"/>
    <property type="project" value="GO_Central"/>
</dbReference>
<evidence type="ECO:0000256" key="1">
    <source>
        <dbReference type="ARBA" id="ARBA00004651"/>
    </source>
</evidence>
<dbReference type="OMA" id="NCAVDSC"/>
<keyword evidence="8 10" id="KW-0675">Receptor</keyword>
<comment type="similarity">
    <text evidence="10">Belongs to the insect chemoreceptor superfamily. Heteromeric odorant receptor channel (TC 1.A.69) family.</text>
</comment>